<accession>A0ABV3V0C2</accession>
<dbReference type="InterPro" id="IPR039374">
    <property type="entry name" value="SIP_fam"/>
</dbReference>
<dbReference type="InterPro" id="IPR039261">
    <property type="entry name" value="FNR_nucleotide-bd"/>
</dbReference>
<dbReference type="CDD" id="cd06193">
    <property type="entry name" value="siderophore_interacting"/>
    <property type="match status" value="1"/>
</dbReference>
<dbReference type="Pfam" id="PF08021">
    <property type="entry name" value="FAD_binding_9"/>
    <property type="match status" value="1"/>
</dbReference>
<reference evidence="2 3" key="1">
    <citation type="journal article" date="2024" name="Fungal Genet. Biol.">
        <title>The porcine skin microbiome exhibits broad fungal antagonism.</title>
        <authorList>
            <person name="De La Cruz K.F."/>
            <person name="Townsend E.C."/>
            <person name="Alex Cheong J.Z."/>
            <person name="Salamzade R."/>
            <person name="Liu A."/>
            <person name="Sandstrom S."/>
            <person name="Davila E."/>
            <person name="Huang L."/>
            <person name="Xu K.H."/>
            <person name="Wu S.Y."/>
            <person name="Meudt J.J."/>
            <person name="Shanmuganayagam D."/>
            <person name="Gibson A.L.F."/>
            <person name="Kalan L.R."/>
        </authorList>
    </citation>
    <scope>NUCLEOTIDE SEQUENCE [LARGE SCALE GENOMIC DNA]</scope>
    <source>
        <strain evidence="2 3">LK2625</strain>
    </source>
</reference>
<dbReference type="InterPro" id="IPR017927">
    <property type="entry name" value="FAD-bd_FR_type"/>
</dbReference>
<evidence type="ECO:0000313" key="3">
    <source>
        <dbReference type="Proteomes" id="UP001558481"/>
    </source>
</evidence>
<sequence length="350" mass="38182">MTEIQAVMTRVTRTEMVGEHLVRVSVAGEELWILRWGVSGPGPRADAYFKVLIPAPGRDHVRIDTSDMSRWRQGFLSRPEDERGWIRTYTLRDARVLTGGHGDVAEAVPEMDIDVVVHEDEVHGGLGPGARWGSELVPGDTVQLMVPSASGAWWAGWDEHRARNNRVVIAADETALPAAAAIVDCVDRSISLRDDSVYETGAAQSLHVAVEVPVHGDATMPAGPAALSRGVMTDGDIRVTLESGTELTWTWLARGETAARNELLESWLSRQLEGREGTARHAASSAVDEREDDTGDFVWATADATGAGPYWFLAAESSAVKSLRRMCVAHGVQKTDISFMGYWKRGRATE</sequence>
<gene>
    <name evidence="2" type="ORF">VVR66_01920</name>
</gene>
<name>A0ABV3V0C2_9MICC</name>
<protein>
    <submittedName>
        <fullName evidence="2">Siderophore-interacting protein</fullName>
    </submittedName>
</protein>
<dbReference type="PANTHER" id="PTHR30157">
    <property type="entry name" value="FERRIC REDUCTASE, NADPH-DEPENDENT"/>
    <property type="match status" value="1"/>
</dbReference>
<dbReference type="InterPro" id="IPR007037">
    <property type="entry name" value="SIP_rossman_dom"/>
</dbReference>
<dbReference type="EMBL" id="JAYWLU010000001">
    <property type="protein sequence ID" value="MEX3593468.1"/>
    <property type="molecule type" value="Genomic_DNA"/>
</dbReference>
<dbReference type="RefSeq" id="WP_368628792.1">
    <property type="nucleotide sequence ID" value="NZ_JAYWLU010000001.1"/>
</dbReference>
<dbReference type="Pfam" id="PF04954">
    <property type="entry name" value="SIP"/>
    <property type="match status" value="1"/>
</dbReference>
<dbReference type="Gene3D" id="3.40.50.80">
    <property type="entry name" value="Nucleotide-binding domain of ferredoxin-NADP reductase (FNR) module"/>
    <property type="match status" value="1"/>
</dbReference>
<dbReference type="Proteomes" id="UP001558481">
    <property type="component" value="Unassembled WGS sequence"/>
</dbReference>
<evidence type="ECO:0000259" key="1">
    <source>
        <dbReference type="PROSITE" id="PS51384"/>
    </source>
</evidence>
<organism evidence="2 3">
    <name type="scientific">Kocuria carniphila</name>
    <dbReference type="NCBI Taxonomy" id="262208"/>
    <lineage>
        <taxon>Bacteria</taxon>
        <taxon>Bacillati</taxon>
        <taxon>Actinomycetota</taxon>
        <taxon>Actinomycetes</taxon>
        <taxon>Micrococcales</taxon>
        <taxon>Micrococcaceae</taxon>
        <taxon>Kocuria</taxon>
    </lineage>
</organism>
<dbReference type="Gene3D" id="2.40.30.10">
    <property type="entry name" value="Translation factors"/>
    <property type="match status" value="1"/>
</dbReference>
<proteinExistence type="predicted"/>
<keyword evidence="3" id="KW-1185">Reference proteome</keyword>
<comment type="caution">
    <text evidence="2">The sequence shown here is derived from an EMBL/GenBank/DDBJ whole genome shotgun (WGS) entry which is preliminary data.</text>
</comment>
<feature type="domain" description="FAD-binding FR-type" evidence="1">
    <location>
        <begin position="4"/>
        <end position="154"/>
    </location>
</feature>
<dbReference type="PROSITE" id="PS51384">
    <property type="entry name" value="FAD_FR"/>
    <property type="match status" value="1"/>
</dbReference>
<evidence type="ECO:0000313" key="2">
    <source>
        <dbReference type="EMBL" id="MEX3593468.1"/>
    </source>
</evidence>
<dbReference type="PANTHER" id="PTHR30157:SF0">
    <property type="entry name" value="NADPH-DEPENDENT FERRIC-CHELATE REDUCTASE"/>
    <property type="match status" value="1"/>
</dbReference>
<dbReference type="InterPro" id="IPR013113">
    <property type="entry name" value="SIP_FAD-bd"/>
</dbReference>